<evidence type="ECO:0000256" key="10">
    <source>
        <dbReference type="SAM" id="MobiDB-lite"/>
    </source>
</evidence>
<name>A0ABC8ZQE0_9POAL</name>
<keyword evidence="6 9" id="KW-0315">Glutamine amidotransferase</keyword>
<dbReference type="PANTHER" id="PTHR11550">
    <property type="entry name" value="CTP SYNTHASE"/>
    <property type="match status" value="1"/>
</dbReference>
<dbReference type="SUPFAM" id="SSF52317">
    <property type="entry name" value="Class I glutamine amidotransferase-like"/>
    <property type="match status" value="1"/>
</dbReference>
<sequence length="491" mass="52802">MKYVVVTGGVVSGLGNGVAASSIGVVLKACGLRVTFIKIDPYLNTDAGTMSPDEHGEIFVLDDGSEVDMDLGNYGRFLDAELTEDNTFCSVHVSLVPVIDIVGEQKTKPTQFSVQSLRELGLTPNLLACRSAAVDCIVGLSNVPNIWHVPSLLIGQKAHEAILGVLGLPCLTVEPKLDAWMDIARTYDQLHAPVRIAVVGKDTNVSNAYRSIHEAILHASVACQRRLVVDWVPASDLDEETANQSPDLHEKAWSLLKGADGVLVPGGFGHGGVESKILAAKYARENNVPYLGIGLGMHVAVIEFARSVLGLKDANSAEFDAGTRYPCLIQMPEDSKLQMCVGSRRTFFRTMDCKSAKLYGNVRYVDERRRHQYEVNPDMVGELESAGAKFVGTDEAGDRMEILELPWHQYFVGVQFHPEFKSRPGKPSPLFTGLIAAASSGQQNGGGMTQQSPSNLEKRPIPAKVASGSTTSGGLEDELLGLHVSGAALAH</sequence>
<evidence type="ECO:0000313" key="13">
    <source>
        <dbReference type="EMBL" id="CAL4966041.1"/>
    </source>
</evidence>
<dbReference type="GO" id="GO:0044210">
    <property type="term" value="P:'de novo' CTP biosynthetic process"/>
    <property type="evidence" value="ECO:0007669"/>
    <property type="project" value="UniProtKB-UniRule"/>
</dbReference>
<dbReference type="InterPro" id="IPR017456">
    <property type="entry name" value="CTP_synthase_N"/>
</dbReference>
<feature type="region of interest" description="Disordered" evidence="10">
    <location>
        <begin position="439"/>
        <end position="476"/>
    </location>
</feature>
<feature type="domain" description="CTP synthase N-terminal" evidence="12">
    <location>
        <begin position="2"/>
        <end position="88"/>
    </location>
</feature>
<comment type="similarity">
    <text evidence="2 9">Belongs to the CTP synthase family.</text>
</comment>
<dbReference type="CDD" id="cd01746">
    <property type="entry name" value="GATase1_CTP_Synthase"/>
    <property type="match status" value="1"/>
</dbReference>
<dbReference type="Pfam" id="PF00117">
    <property type="entry name" value="GATase"/>
    <property type="match status" value="1"/>
</dbReference>
<dbReference type="InterPro" id="IPR017926">
    <property type="entry name" value="GATASE"/>
</dbReference>
<dbReference type="AlphaFoldDB" id="A0ABC8ZQE0"/>
<dbReference type="PROSITE" id="PS51273">
    <property type="entry name" value="GATASE_TYPE_1"/>
    <property type="match status" value="1"/>
</dbReference>
<dbReference type="Gene3D" id="3.40.50.880">
    <property type="match status" value="1"/>
</dbReference>
<organism evidence="13 14">
    <name type="scientific">Urochloa decumbens</name>
    <dbReference type="NCBI Taxonomy" id="240449"/>
    <lineage>
        <taxon>Eukaryota</taxon>
        <taxon>Viridiplantae</taxon>
        <taxon>Streptophyta</taxon>
        <taxon>Embryophyta</taxon>
        <taxon>Tracheophyta</taxon>
        <taxon>Spermatophyta</taxon>
        <taxon>Magnoliopsida</taxon>
        <taxon>Liliopsida</taxon>
        <taxon>Poales</taxon>
        <taxon>Poaceae</taxon>
        <taxon>PACMAD clade</taxon>
        <taxon>Panicoideae</taxon>
        <taxon>Panicodae</taxon>
        <taxon>Paniceae</taxon>
        <taxon>Melinidinae</taxon>
        <taxon>Urochloa</taxon>
    </lineage>
</organism>
<protein>
    <recommendedName>
        <fullName evidence="9">CTP synthase</fullName>
        <ecNumber evidence="9">6.3.4.2</ecNumber>
    </recommendedName>
    <alternativeName>
        <fullName evidence="9">UTP--ammonia ligase</fullName>
    </alternativeName>
</protein>
<dbReference type="Proteomes" id="UP001497457">
    <property type="component" value="Chromosome 19rd"/>
</dbReference>
<dbReference type="InterPro" id="IPR029062">
    <property type="entry name" value="Class_I_gatase-like"/>
</dbReference>
<keyword evidence="3 9" id="KW-0436">Ligase</keyword>
<proteinExistence type="inferred from homology"/>
<reference evidence="13 14" key="2">
    <citation type="submission" date="2024-10" db="EMBL/GenBank/DDBJ databases">
        <authorList>
            <person name="Ryan C."/>
        </authorList>
    </citation>
    <scope>NUCLEOTIDE SEQUENCE [LARGE SCALE GENOMIC DNA]</scope>
</reference>
<accession>A0ABC8ZQE0</accession>
<dbReference type="EMBL" id="OZ075129">
    <property type="protein sequence ID" value="CAL4966041.1"/>
    <property type="molecule type" value="Genomic_DNA"/>
</dbReference>
<dbReference type="InterPro" id="IPR033828">
    <property type="entry name" value="GATase1_CTP_Synthase"/>
</dbReference>
<reference evidence="14" key="1">
    <citation type="submission" date="2024-06" db="EMBL/GenBank/DDBJ databases">
        <authorList>
            <person name="Ryan C."/>
        </authorList>
    </citation>
    <scope>NUCLEOTIDE SEQUENCE [LARGE SCALE GENOMIC DNA]</scope>
</reference>
<evidence type="ECO:0000313" key="14">
    <source>
        <dbReference type="Proteomes" id="UP001497457"/>
    </source>
</evidence>
<evidence type="ECO:0000256" key="8">
    <source>
        <dbReference type="ARBA" id="ARBA00047781"/>
    </source>
</evidence>
<dbReference type="InterPro" id="IPR004468">
    <property type="entry name" value="CTP_synthase"/>
</dbReference>
<dbReference type="GO" id="GO:0003883">
    <property type="term" value="F:CTP synthase activity"/>
    <property type="evidence" value="ECO:0007669"/>
    <property type="project" value="UniProtKB-UniRule"/>
</dbReference>
<keyword evidence="7 9" id="KW-0665">Pyrimidine biosynthesis</keyword>
<feature type="domain" description="Glutamine amidotransferase" evidence="11">
    <location>
        <begin position="205"/>
        <end position="436"/>
    </location>
</feature>
<gene>
    <name evidence="13" type="ORF">URODEC1_LOCUS47552</name>
</gene>
<evidence type="ECO:0000256" key="2">
    <source>
        <dbReference type="ARBA" id="ARBA00007533"/>
    </source>
</evidence>
<evidence type="ECO:0000259" key="11">
    <source>
        <dbReference type="Pfam" id="PF00117"/>
    </source>
</evidence>
<comment type="catalytic activity">
    <reaction evidence="8 9">
        <text>UTP + L-glutamine + ATP + H2O = CTP + L-glutamate + ADP + phosphate + 2 H(+)</text>
        <dbReference type="Rhea" id="RHEA:26426"/>
        <dbReference type="ChEBI" id="CHEBI:15377"/>
        <dbReference type="ChEBI" id="CHEBI:15378"/>
        <dbReference type="ChEBI" id="CHEBI:29985"/>
        <dbReference type="ChEBI" id="CHEBI:30616"/>
        <dbReference type="ChEBI" id="CHEBI:37563"/>
        <dbReference type="ChEBI" id="CHEBI:43474"/>
        <dbReference type="ChEBI" id="CHEBI:46398"/>
        <dbReference type="ChEBI" id="CHEBI:58359"/>
        <dbReference type="ChEBI" id="CHEBI:456216"/>
        <dbReference type="EC" id="6.3.4.2"/>
    </reaction>
</comment>
<dbReference type="Pfam" id="PF06418">
    <property type="entry name" value="CTP_synth_N"/>
    <property type="match status" value="1"/>
</dbReference>
<evidence type="ECO:0000256" key="5">
    <source>
        <dbReference type="ARBA" id="ARBA00022840"/>
    </source>
</evidence>
<evidence type="ECO:0000256" key="7">
    <source>
        <dbReference type="ARBA" id="ARBA00022975"/>
    </source>
</evidence>
<keyword evidence="14" id="KW-1185">Reference proteome</keyword>
<dbReference type="EC" id="6.3.4.2" evidence="9"/>
<keyword evidence="5 9" id="KW-0067">ATP-binding</keyword>
<dbReference type="PANTHER" id="PTHR11550:SF34">
    <property type="entry name" value="CTP SYNTHASE"/>
    <property type="match status" value="1"/>
</dbReference>
<comment type="function">
    <text evidence="9">Catalyzes the ATP-dependent amination of UTP to CTP with either L-glutamine or ammonia as the source of nitrogen.</text>
</comment>
<dbReference type="SUPFAM" id="SSF52540">
    <property type="entry name" value="P-loop containing nucleoside triphosphate hydrolases"/>
    <property type="match status" value="1"/>
</dbReference>
<evidence type="ECO:0000256" key="4">
    <source>
        <dbReference type="ARBA" id="ARBA00022741"/>
    </source>
</evidence>
<evidence type="ECO:0000256" key="9">
    <source>
        <dbReference type="RuleBase" id="RU810713"/>
    </source>
</evidence>
<keyword evidence="4 9" id="KW-0547">Nucleotide-binding</keyword>
<dbReference type="Gene3D" id="3.40.50.300">
    <property type="entry name" value="P-loop containing nucleotide triphosphate hydrolases"/>
    <property type="match status" value="2"/>
</dbReference>
<evidence type="ECO:0000259" key="12">
    <source>
        <dbReference type="Pfam" id="PF06418"/>
    </source>
</evidence>
<evidence type="ECO:0000256" key="1">
    <source>
        <dbReference type="ARBA" id="ARBA00005171"/>
    </source>
</evidence>
<comment type="pathway">
    <text evidence="1 9">Pyrimidine metabolism; CTP biosynthesis via de novo pathway; CTP from UDP: step 2/2.</text>
</comment>
<dbReference type="InterPro" id="IPR027417">
    <property type="entry name" value="P-loop_NTPase"/>
</dbReference>
<dbReference type="GO" id="GO:0005524">
    <property type="term" value="F:ATP binding"/>
    <property type="evidence" value="ECO:0007669"/>
    <property type="project" value="UniProtKB-KW"/>
</dbReference>
<evidence type="ECO:0000256" key="6">
    <source>
        <dbReference type="ARBA" id="ARBA00022962"/>
    </source>
</evidence>
<evidence type="ECO:0000256" key="3">
    <source>
        <dbReference type="ARBA" id="ARBA00022598"/>
    </source>
</evidence>